<dbReference type="Proteomes" id="UP000264141">
    <property type="component" value="Unassembled WGS sequence"/>
</dbReference>
<feature type="transmembrane region" description="Helical" evidence="1">
    <location>
        <begin position="83"/>
        <end position="100"/>
    </location>
</feature>
<reference evidence="2 3" key="1">
    <citation type="journal article" date="2018" name="Nat. Biotechnol.">
        <title>A standardized bacterial taxonomy based on genome phylogeny substantially revises the tree of life.</title>
        <authorList>
            <person name="Parks D.H."/>
            <person name="Chuvochina M."/>
            <person name="Waite D.W."/>
            <person name="Rinke C."/>
            <person name="Skarshewski A."/>
            <person name="Chaumeil P.A."/>
            <person name="Hugenholtz P."/>
        </authorList>
    </citation>
    <scope>NUCLEOTIDE SEQUENCE [LARGE SCALE GENOMIC DNA]</scope>
    <source>
        <strain evidence="2">UBA8781</strain>
    </source>
</reference>
<dbReference type="EMBL" id="DPBP01000041">
    <property type="protein sequence ID" value="HCE18304.1"/>
    <property type="molecule type" value="Genomic_DNA"/>
</dbReference>
<gene>
    <name evidence="2" type="ORF">DEQ80_10635</name>
</gene>
<dbReference type="STRING" id="229919.GCA_001050195_00160"/>
<proteinExistence type="predicted"/>
<protein>
    <recommendedName>
        <fullName evidence="4">DUF5317 domain-containing protein</fullName>
    </recommendedName>
</protein>
<dbReference type="Pfam" id="PF17248">
    <property type="entry name" value="DUF5317"/>
    <property type="match status" value="1"/>
</dbReference>
<dbReference type="OrthoDB" id="163815at2"/>
<evidence type="ECO:0000313" key="2">
    <source>
        <dbReference type="EMBL" id="HCE18304.1"/>
    </source>
</evidence>
<feature type="transmembrane region" description="Helical" evidence="1">
    <location>
        <begin position="34"/>
        <end position="51"/>
    </location>
</feature>
<evidence type="ECO:0000256" key="1">
    <source>
        <dbReference type="SAM" id="Phobius"/>
    </source>
</evidence>
<feature type="transmembrane region" description="Helical" evidence="1">
    <location>
        <begin position="160"/>
        <end position="181"/>
    </location>
</feature>
<feature type="transmembrane region" description="Helical" evidence="1">
    <location>
        <begin position="58"/>
        <end position="77"/>
    </location>
</feature>
<organism evidence="2 3">
    <name type="scientific">Anaerolinea thermolimosa</name>
    <dbReference type="NCBI Taxonomy" id="229919"/>
    <lineage>
        <taxon>Bacteria</taxon>
        <taxon>Bacillati</taxon>
        <taxon>Chloroflexota</taxon>
        <taxon>Anaerolineae</taxon>
        <taxon>Anaerolineales</taxon>
        <taxon>Anaerolineaceae</taxon>
        <taxon>Anaerolinea</taxon>
    </lineage>
</organism>
<sequence length="201" mass="21610">MFLLSAVLLGLTATLIRAAIFRRPLRSYEVRGSWLVFVAFLPQLFAFVLPTRATFPDHWAPAALVTSQIALLIFALLNFSKPGFWLLSLGLILNLTVILLNGGLMPISPETVAVIFPQTAASLPLGERLGTGKDILLPTEQTRLGFLSDRFLIPYGAGHYVAFSLGDALVSCGIILALWALSAPATHPLATGPNQSLSISQ</sequence>
<keyword evidence="1" id="KW-1133">Transmembrane helix</keyword>
<name>A0A3D1JIN8_9CHLR</name>
<keyword evidence="1" id="KW-0812">Transmembrane</keyword>
<dbReference type="RefSeq" id="WP_062188830.1">
    <property type="nucleotide sequence ID" value="NZ_DF967965.1"/>
</dbReference>
<evidence type="ECO:0008006" key="4">
    <source>
        <dbReference type="Google" id="ProtNLM"/>
    </source>
</evidence>
<dbReference type="InterPro" id="IPR035168">
    <property type="entry name" value="DUF5317"/>
</dbReference>
<comment type="caution">
    <text evidence="2">The sequence shown here is derived from an EMBL/GenBank/DDBJ whole genome shotgun (WGS) entry which is preliminary data.</text>
</comment>
<keyword evidence="1" id="KW-0472">Membrane</keyword>
<accession>A0A3D1JIN8</accession>
<evidence type="ECO:0000313" key="3">
    <source>
        <dbReference type="Proteomes" id="UP000264141"/>
    </source>
</evidence>
<dbReference type="AlphaFoldDB" id="A0A3D1JIN8"/>